<evidence type="ECO:0000313" key="3">
    <source>
        <dbReference type="Proteomes" id="UP000054538"/>
    </source>
</evidence>
<feature type="region of interest" description="Disordered" evidence="1">
    <location>
        <begin position="119"/>
        <end position="162"/>
    </location>
</feature>
<organism evidence="2 3">
    <name type="scientific">Paxillus rubicundulus Ve08.2h10</name>
    <dbReference type="NCBI Taxonomy" id="930991"/>
    <lineage>
        <taxon>Eukaryota</taxon>
        <taxon>Fungi</taxon>
        <taxon>Dikarya</taxon>
        <taxon>Basidiomycota</taxon>
        <taxon>Agaricomycotina</taxon>
        <taxon>Agaricomycetes</taxon>
        <taxon>Agaricomycetidae</taxon>
        <taxon>Boletales</taxon>
        <taxon>Paxilineae</taxon>
        <taxon>Paxillaceae</taxon>
        <taxon>Paxillus</taxon>
    </lineage>
</organism>
<sequence>MPYQTISQHKPSPRHGATHVDIITYRHGGGMMYVPVAESYSQAIAHARNAFSPLKQLQDSAITLSLNVINGTHRQSVGITAAAWPKIILHLSRYEVIDIHTTVDIPSITITGTSECEAAPAYRGPDSHTYDEKAPSSSHPTDRNSRTSSPTPGPTAGKLSPRWIMQKLHGSLSS</sequence>
<dbReference type="Proteomes" id="UP000054538">
    <property type="component" value="Unassembled WGS sequence"/>
</dbReference>
<protein>
    <submittedName>
        <fullName evidence="2">Uncharacterized protein</fullName>
    </submittedName>
</protein>
<feature type="compositionally biased region" description="Basic and acidic residues" evidence="1">
    <location>
        <begin position="125"/>
        <end position="145"/>
    </location>
</feature>
<proteinExistence type="predicted"/>
<dbReference type="AlphaFoldDB" id="A0A0D0D0M9"/>
<dbReference type="HOGENOM" id="CLU_132760_0_0_1"/>
<reference evidence="3" key="2">
    <citation type="submission" date="2015-01" db="EMBL/GenBank/DDBJ databases">
        <title>Evolutionary Origins and Diversification of the Mycorrhizal Mutualists.</title>
        <authorList>
            <consortium name="DOE Joint Genome Institute"/>
            <consortium name="Mycorrhizal Genomics Consortium"/>
            <person name="Kohler A."/>
            <person name="Kuo A."/>
            <person name="Nagy L.G."/>
            <person name="Floudas D."/>
            <person name="Copeland A."/>
            <person name="Barry K.W."/>
            <person name="Cichocki N."/>
            <person name="Veneault-Fourrey C."/>
            <person name="LaButti K."/>
            <person name="Lindquist E.A."/>
            <person name="Lipzen A."/>
            <person name="Lundell T."/>
            <person name="Morin E."/>
            <person name="Murat C."/>
            <person name="Riley R."/>
            <person name="Ohm R."/>
            <person name="Sun H."/>
            <person name="Tunlid A."/>
            <person name="Henrissat B."/>
            <person name="Grigoriev I.V."/>
            <person name="Hibbett D.S."/>
            <person name="Martin F."/>
        </authorList>
    </citation>
    <scope>NUCLEOTIDE SEQUENCE [LARGE SCALE GENOMIC DNA]</scope>
    <source>
        <strain evidence="3">Ve08.2h10</strain>
    </source>
</reference>
<keyword evidence="3" id="KW-1185">Reference proteome</keyword>
<reference evidence="2 3" key="1">
    <citation type="submission" date="2014-04" db="EMBL/GenBank/DDBJ databases">
        <authorList>
            <consortium name="DOE Joint Genome Institute"/>
            <person name="Kuo A."/>
            <person name="Kohler A."/>
            <person name="Jargeat P."/>
            <person name="Nagy L.G."/>
            <person name="Floudas D."/>
            <person name="Copeland A."/>
            <person name="Barry K.W."/>
            <person name="Cichocki N."/>
            <person name="Veneault-Fourrey C."/>
            <person name="LaButti K."/>
            <person name="Lindquist E.A."/>
            <person name="Lipzen A."/>
            <person name="Lundell T."/>
            <person name="Morin E."/>
            <person name="Murat C."/>
            <person name="Sun H."/>
            <person name="Tunlid A."/>
            <person name="Henrissat B."/>
            <person name="Grigoriev I.V."/>
            <person name="Hibbett D.S."/>
            <person name="Martin F."/>
            <person name="Nordberg H.P."/>
            <person name="Cantor M.N."/>
            <person name="Hua S.X."/>
        </authorList>
    </citation>
    <scope>NUCLEOTIDE SEQUENCE [LARGE SCALE GENOMIC DNA]</scope>
    <source>
        <strain evidence="2 3">Ve08.2h10</strain>
    </source>
</reference>
<gene>
    <name evidence="2" type="ORF">PAXRUDRAFT_832774</name>
</gene>
<accession>A0A0D0D0M9</accession>
<evidence type="ECO:0000256" key="1">
    <source>
        <dbReference type="SAM" id="MobiDB-lite"/>
    </source>
</evidence>
<dbReference type="OrthoDB" id="3198848at2759"/>
<dbReference type="EMBL" id="KN825779">
    <property type="protein sequence ID" value="KIK81543.1"/>
    <property type="molecule type" value="Genomic_DNA"/>
</dbReference>
<evidence type="ECO:0000313" key="2">
    <source>
        <dbReference type="EMBL" id="KIK81543.1"/>
    </source>
</evidence>
<dbReference type="InParanoid" id="A0A0D0D0M9"/>
<name>A0A0D0D0M9_9AGAM</name>